<comment type="function">
    <text evidence="2">Catalyzes a mechanistically unusual reaction, the ATP-dependent insertion of CO2 between the N7 and N8 nitrogen atoms of 7,8-diaminopelargonic acid (DAPA, also called 7,8-diammoniononanoate) to form a ureido ring.</text>
</comment>
<keyword evidence="1 2" id="KW-0093">Biotin biosynthesis</keyword>
<feature type="binding site" evidence="2">
    <location>
        <position position="17"/>
    </location>
    <ligand>
        <name>Mg(2+)</name>
        <dbReference type="ChEBI" id="CHEBI:18420"/>
    </ligand>
</feature>
<evidence type="ECO:0000313" key="3">
    <source>
        <dbReference type="EMBL" id="MEO1767008.1"/>
    </source>
</evidence>
<evidence type="ECO:0000256" key="2">
    <source>
        <dbReference type="HAMAP-Rule" id="MF_00336"/>
    </source>
</evidence>
<feature type="binding site" evidence="2">
    <location>
        <position position="116"/>
    </location>
    <ligand>
        <name>Mg(2+)</name>
        <dbReference type="ChEBI" id="CHEBI:18420"/>
    </ligand>
</feature>
<dbReference type="NCBIfam" id="TIGR00347">
    <property type="entry name" value="bioD"/>
    <property type="match status" value="1"/>
</dbReference>
<comment type="catalytic activity">
    <reaction evidence="2">
        <text>(7R,8S)-7,8-diammoniononanoate + CO2 + ATP = (4R,5S)-dethiobiotin + ADP + phosphate + 3 H(+)</text>
        <dbReference type="Rhea" id="RHEA:15805"/>
        <dbReference type="ChEBI" id="CHEBI:15378"/>
        <dbReference type="ChEBI" id="CHEBI:16526"/>
        <dbReference type="ChEBI" id="CHEBI:30616"/>
        <dbReference type="ChEBI" id="CHEBI:43474"/>
        <dbReference type="ChEBI" id="CHEBI:149469"/>
        <dbReference type="ChEBI" id="CHEBI:149473"/>
        <dbReference type="ChEBI" id="CHEBI:456216"/>
        <dbReference type="EC" id="6.3.3.3"/>
    </reaction>
</comment>
<comment type="cofactor">
    <cofactor evidence="2">
        <name>Mg(2+)</name>
        <dbReference type="ChEBI" id="CHEBI:18420"/>
    </cofactor>
</comment>
<keyword evidence="2" id="KW-0460">Magnesium</keyword>
<keyword evidence="4" id="KW-1185">Reference proteome</keyword>
<dbReference type="PIRSF" id="PIRSF006755">
    <property type="entry name" value="DTB_synth"/>
    <property type="match status" value="1"/>
</dbReference>
<dbReference type="InterPro" id="IPR004472">
    <property type="entry name" value="DTB_synth_BioD"/>
</dbReference>
<accession>A0ABV0EH54</accession>
<keyword evidence="2" id="KW-0963">Cytoplasm</keyword>
<evidence type="ECO:0000313" key="4">
    <source>
        <dbReference type="Proteomes" id="UP001482231"/>
    </source>
</evidence>
<keyword evidence="2" id="KW-0479">Metal-binding</keyword>
<dbReference type="Proteomes" id="UP001482231">
    <property type="component" value="Unassembled WGS sequence"/>
</dbReference>
<comment type="pathway">
    <text evidence="2">Cofactor biosynthesis; biotin biosynthesis; biotin from 7,8-diaminononanoate: step 1/2.</text>
</comment>
<dbReference type="EMBL" id="JBAJEX010000004">
    <property type="protein sequence ID" value="MEO1767008.1"/>
    <property type="molecule type" value="Genomic_DNA"/>
</dbReference>
<feature type="binding site" evidence="2">
    <location>
        <position position="55"/>
    </location>
    <ligand>
        <name>ATP</name>
        <dbReference type="ChEBI" id="CHEBI:30616"/>
    </ligand>
</feature>
<dbReference type="EC" id="6.3.3.3" evidence="2"/>
<comment type="similarity">
    <text evidence="2">Belongs to the dethiobiotin synthetase family.</text>
</comment>
<proteinExistence type="inferred from homology"/>
<dbReference type="RefSeq" id="WP_347308116.1">
    <property type="nucleotide sequence ID" value="NZ_JBAJEX010000004.1"/>
</dbReference>
<feature type="binding site" evidence="2">
    <location>
        <begin position="13"/>
        <end position="18"/>
    </location>
    <ligand>
        <name>ATP</name>
        <dbReference type="ChEBI" id="CHEBI:30616"/>
    </ligand>
</feature>
<comment type="caution">
    <text evidence="3">The sequence shown here is derived from an EMBL/GenBank/DDBJ whole genome shotgun (WGS) entry which is preliminary data.</text>
</comment>
<organism evidence="3 4">
    <name type="scientific">Thiobacter aerophilum</name>
    <dbReference type="NCBI Taxonomy" id="3121275"/>
    <lineage>
        <taxon>Bacteria</taxon>
        <taxon>Pseudomonadati</taxon>
        <taxon>Pseudomonadota</taxon>
        <taxon>Betaproteobacteria</taxon>
        <taxon>Burkholderiales</taxon>
        <taxon>Thiobacteraceae</taxon>
        <taxon>Thiobacter</taxon>
    </lineage>
</organism>
<feature type="active site" evidence="2">
    <location>
        <position position="38"/>
    </location>
</feature>
<protein>
    <recommendedName>
        <fullName evidence="2">ATP-dependent dethiobiotin synthetase BioD</fullName>
        <ecNumber evidence="2">6.3.3.3</ecNumber>
    </recommendedName>
    <alternativeName>
        <fullName evidence="2">DTB synthetase</fullName>
        <shortName evidence="2">DTBS</shortName>
    </alternativeName>
    <alternativeName>
        <fullName evidence="2">Dethiobiotin synthase</fullName>
    </alternativeName>
</protein>
<dbReference type="PANTHER" id="PTHR43210:SF5">
    <property type="entry name" value="DETHIOBIOTIN SYNTHETASE"/>
    <property type="match status" value="1"/>
</dbReference>
<keyword evidence="2" id="KW-0547">Nucleotide-binding</keyword>
<feature type="binding site" evidence="2">
    <location>
        <begin position="176"/>
        <end position="177"/>
    </location>
    <ligand>
        <name>ATP</name>
        <dbReference type="ChEBI" id="CHEBI:30616"/>
    </ligand>
</feature>
<feature type="binding site" evidence="2">
    <location>
        <position position="55"/>
    </location>
    <ligand>
        <name>Mg(2+)</name>
        <dbReference type="ChEBI" id="CHEBI:18420"/>
    </ligand>
</feature>
<sequence>MSRGVFVTGTDTGVGKTLVATALLRRGVQAGLKCVGMKPVAAGCERVGASCVYQDVEALIAASNVVAPREAINPYRFPEPVAPHLAAAASGVSLDIEVMADRFRELAARADLVVVEGAGGFLVPLDDETTLADLALRLALPVVLVVGMRLGCLNHTLLTAEAIARRGLRLAGWVANRIDPQMARFEENLATLRARLALPLLGVLPPFPNPPDPAAVAAHLRLP</sequence>
<reference evidence="3 4" key="1">
    <citation type="submission" date="2024-02" db="EMBL/GenBank/DDBJ databases">
        <title>New thermophilic sulfur-oxidizing bacteria from a hot springs of the Uzon caldera (Kamchatka, Russia).</title>
        <authorList>
            <person name="Dukat A.M."/>
            <person name="Elcheninov A.G."/>
            <person name="Frolov E.N."/>
        </authorList>
    </citation>
    <scope>NUCLEOTIDE SEQUENCE [LARGE SCALE GENOMIC DNA]</scope>
    <source>
        <strain evidence="3 4">AK1</strain>
    </source>
</reference>
<comment type="subunit">
    <text evidence="2">Homodimer.</text>
</comment>
<dbReference type="HAMAP" id="MF_00336">
    <property type="entry name" value="BioD"/>
    <property type="match status" value="1"/>
</dbReference>
<dbReference type="Pfam" id="PF13500">
    <property type="entry name" value="AAA_26"/>
    <property type="match status" value="1"/>
</dbReference>
<comment type="subcellular location">
    <subcellularLocation>
        <location evidence="2">Cytoplasm</location>
    </subcellularLocation>
</comment>
<dbReference type="InterPro" id="IPR027417">
    <property type="entry name" value="P-loop_NTPase"/>
</dbReference>
<comment type="caution">
    <text evidence="2">Lacks conserved residue(s) required for the propagation of feature annotation.</text>
</comment>
<name>A0ABV0EH54_9BURK</name>
<feature type="binding site" evidence="2">
    <location>
        <begin position="116"/>
        <end position="119"/>
    </location>
    <ligand>
        <name>ATP</name>
        <dbReference type="ChEBI" id="CHEBI:30616"/>
    </ligand>
</feature>
<keyword evidence="2 3" id="KW-0436">Ligase</keyword>
<evidence type="ECO:0000256" key="1">
    <source>
        <dbReference type="ARBA" id="ARBA00022756"/>
    </source>
</evidence>
<dbReference type="SUPFAM" id="SSF52540">
    <property type="entry name" value="P-loop containing nucleoside triphosphate hydrolases"/>
    <property type="match status" value="1"/>
</dbReference>
<keyword evidence="2" id="KW-0067">ATP-binding</keyword>
<dbReference type="CDD" id="cd03109">
    <property type="entry name" value="DTBS"/>
    <property type="match status" value="1"/>
</dbReference>
<gene>
    <name evidence="2 3" type="primary">bioD</name>
    <name evidence="3" type="ORF">V6E02_07275</name>
</gene>
<dbReference type="GO" id="GO:0004141">
    <property type="term" value="F:dethiobiotin synthase activity"/>
    <property type="evidence" value="ECO:0007669"/>
    <property type="project" value="UniProtKB-EC"/>
</dbReference>
<dbReference type="PANTHER" id="PTHR43210">
    <property type="entry name" value="DETHIOBIOTIN SYNTHETASE"/>
    <property type="match status" value="1"/>
</dbReference>
<dbReference type="Gene3D" id="3.40.50.300">
    <property type="entry name" value="P-loop containing nucleotide triphosphate hydrolases"/>
    <property type="match status" value="1"/>
</dbReference>